<name>X6NC62_RETFI</name>
<keyword evidence="3" id="KW-1185">Reference proteome</keyword>
<organism evidence="2 3">
    <name type="scientific">Reticulomyxa filosa</name>
    <dbReference type="NCBI Taxonomy" id="46433"/>
    <lineage>
        <taxon>Eukaryota</taxon>
        <taxon>Sar</taxon>
        <taxon>Rhizaria</taxon>
        <taxon>Retaria</taxon>
        <taxon>Foraminifera</taxon>
        <taxon>Monothalamids</taxon>
        <taxon>Reticulomyxidae</taxon>
        <taxon>Reticulomyxa</taxon>
    </lineage>
</organism>
<dbReference type="Gene3D" id="1.25.10.10">
    <property type="entry name" value="Leucine-rich Repeat Variant"/>
    <property type="match status" value="1"/>
</dbReference>
<feature type="region of interest" description="Disordered" evidence="1">
    <location>
        <begin position="106"/>
        <end position="128"/>
    </location>
</feature>
<protein>
    <submittedName>
        <fullName evidence="2">Uncharacterized protein</fullName>
    </submittedName>
</protein>
<gene>
    <name evidence="2" type="ORF">RFI_13559</name>
</gene>
<accession>X6NC62</accession>
<dbReference type="InterPro" id="IPR011989">
    <property type="entry name" value="ARM-like"/>
</dbReference>
<reference evidence="2 3" key="1">
    <citation type="journal article" date="2013" name="Curr. Biol.">
        <title>The Genome of the Foraminiferan Reticulomyxa filosa.</title>
        <authorList>
            <person name="Glockner G."/>
            <person name="Hulsmann N."/>
            <person name="Schleicher M."/>
            <person name="Noegel A.A."/>
            <person name="Eichinger L."/>
            <person name="Gallinger C."/>
            <person name="Pawlowski J."/>
            <person name="Sierra R."/>
            <person name="Euteneuer U."/>
            <person name="Pillet L."/>
            <person name="Moustafa A."/>
            <person name="Platzer M."/>
            <person name="Groth M."/>
            <person name="Szafranski K."/>
            <person name="Schliwa M."/>
        </authorList>
    </citation>
    <scope>NUCLEOTIDE SEQUENCE [LARGE SCALE GENOMIC DNA]</scope>
</reference>
<evidence type="ECO:0000256" key="1">
    <source>
        <dbReference type="SAM" id="MobiDB-lite"/>
    </source>
</evidence>
<dbReference type="AlphaFoldDB" id="X6NC62"/>
<comment type="caution">
    <text evidence="2">The sequence shown here is derived from an EMBL/GenBank/DDBJ whole genome shotgun (WGS) entry which is preliminary data.</text>
</comment>
<sequence>MCGATFEQMKILVDAGFIEAMIALLETIRIEKILLMTMESLEGCLVAFNTHFGKPQYAQNPWVAKMEELGGLNCLESIQALPSISDTCHTMAADFVIHFWGDEDSVGNESETNNDNGNDNNSLYFDSNTQLSNEHQSAPYLF</sequence>
<feature type="compositionally biased region" description="Low complexity" evidence="1">
    <location>
        <begin position="107"/>
        <end position="122"/>
    </location>
</feature>
<proteinExistence type="predicted"/>
<dbReference type="EMBL" id="ASPP01009807">
    <property type="protein sequence ID" value="ETO23621.1"/>
    <property type="molecule type" value="Genomic_DNA"/>
</dbReference>
<dbReference type="Proteomes" id="UP000023152">
    <property type="component" value="Unassembled WGS sequence"/>
</dbReference>
<evidence type="ECO:0000313" key="2">
    <source>
        <dbReference type="EMBL" id="ETO23621.1"/>
    </source>
</evidence>
<evidence type="ECO:0000313" key="3">
    <source>
        <dbReference type="Proteomes" id="UP000023152"/>
    </source>
</evidence>